<proteinExistence type="predicted"/>
<evidence type="ECO:0008006" key="3">
    <source>
        <dbReference type="Google" id="ProtNLM"/>
    </source>
</evidence>
<reference evidence="2" key="2">
    <citation type="submission" date="2025-08" db="UniProtKB">
        <authorList>
            <consortium name="RefSeq"/>
        </authorList>
    </citation>
    <scope>IDENTIFICATION</scope>
</reference>
<dbReference type="RefSeq" id="XP_016737780.1">
    <property type="nucleotide sequence ID" value="XM_016882291.1"/>
</dbReference>
<accession>A0A1U8NFI6</accession>
<sequence>MAPYDALYGHRCRTTTCWTELGERRVLGPELISDTKHKVRKIRDRLKAASDRQKSYTDLKRKEIEYSVEDLVFLKEIKARPTLTLEEELDHILDRDVKVLRRKLVPVVKSFGEIALVLVQEGVLRLFNWCFGSRKRFNYRFITGV</sequence>
<dbReference type="GeneID" id="107947763"/>
<dbReference type="KEGG" id="ghi:107947763"/>
<dbReference type="PaxDb" id="3635-A0A1U8NFI6"/>
<gene>
    <name evidence="2" type="primary">LOC107947763</name>
</gene>
<evidence type="ECO:0000313" key="2">
    <source>
        <dbReference type="RefSeq" id="XP_016737780.1"/>
    </source>
</evidence>
<reference evidence="1" key="1">
    <citation type="journal article" date="2020" name="Nat. Genet.">
        <title>Genomic diversifications of five Gossypium allopolyploid species and their impact on cotton improvement.</title>
        <authorList>
            <person name="Chen Z.J."/>
            <person name="Sreedasyam A."/>
            <person name="Ando A."/>
            <person name="Song Q."/>
            <person name="De Santiago L.M."/>
            <person name="Hulse-Kemp A.M."/>
            <person name="Ding M."/>
            <person name="Ye W."/>
            <person name="Kirkbride R.C."/>
            <person name="Jenkins J."/>
            <person name="Plott C."/>
            <person name="Lovell J."/>
            <person name="Lin Y.M."/>
            <person name="Vaughn R."/>
            <person name="Liu B."/>
            <person name="Simpson S."/>
            <person name="Scheffler B.E."/>
            <person name="Wen L."/>
            <person name="Saski C.A."/>
            <person name="Grover C.E."/>
            <person name="Hu G."/>
            <person name="Conover J.L."/>
            <person name="Carlson J.W."/>
            <person name="Shu S."/>
            <person name="Boston L.B."/>
            <person name="Williams M."/>
            <person name="Peterson D.G."/>
            <person name="McGee K."/>
            <person name="Jones D.C."/>
            <person name="Wendel J.F."/>
            <person name="Stelly D.M."/>
            <person name="Grimwood J."/>
            <person name="Schmutz J."/>
        </authorList>
    </citation>
    <scope>NUCLEOTIDE SEQUENCE [LARGE SCALE GENOMIC DNA]</scope>
    <source>
        <strain evidence="1">cv. TM-1</strain>
    </source>
</reference>
<dbReference type="AlphaFoldDB" id="A0A1U8NFI6"/>
<name>A0A1U8NFI6_GOSHI</name>
<dbReference type="PANTHER" id="PTHR46148:SF44">
    <property type="entry name" value="GAG-POL POLYPROTEIN"/>
    <property type="match status" value="1"/>
</dbReference>
<evidence type="ECO:0000313" key="1">
    <source>
        <dbReference type="Proteomes" id="UP000818029"/>
    </source>
</evidence>
<organism evidence="1 2">
    <name type="scientific">Gossypium hirsutum</name>
    <name type="common">Upland cotton</name>
    <name type="synonym">Gossypium mexicanum</name>
    <dbReference type="NCBI Taxonomy" id="3635"/>
    <lineage>
        <taxon>Eukaryota</taxon>
        <taxon>Viridiplantae</taxon>
        <taxon>Streptophyta</taxon>
        <taxon>Embryophyta</taxon>
        <taxon>Tracheophyta</taxon>
        <taxon>Spermatophyta</taxon>
        <taxon>Magnoliopsida</taxon>
        <taxon>eudicotyledons</taxon>
        <taxon>Gunneridae</taxon>
        <taxon>Pentapetalae</taxon>
        <taxon>rosids</taxon>
        <taxon>malvids</taxon>
        <taxon>Malvales</taxon>
        <taxon>Malvaceae</taxon>
        <taxon>Malvoideae</taxon>
        <taxon>Gossypium</taxon>
    </lineage>
</organism>
<dbReference type="PANTHER" id="PTHR46148">
    <property type="entry name" value="CHROMO DOMAIN-CONTAINING PROTEIN"/>
    <property type="match status" value="1"/>
</dbReference>
<keyword evidence="1" id="KW-1185">Reference proteome</keyword>
<dbReference type="Proteomes" id="UP000818029">
    <property type="component" value="Chromosome A13"/>
</dbReference>
<protein>
    <recommendedName>
        <fullName evidence="3">Reverse transcriptase domain-containing protein</fullName>
    </recommendedName>
</protein>